<dbReference type="RefSeq" id="WP_289511848.1">
    <property type="nucleotide sequence ID" value="NZ_JAUDEA010000017.1"/>
</dbReference>
<keyword evidence="1" id="KW-0597">Phosphoprotein</keyword>
<keyword evidence="5" id="KW-0378">Hydrolase</keyword>
<keyword evidence="7" id="KW-1185">Reference proteome</keyword>
<reference evidence="7" key="2">
    <citation type="submission" date="2023-06" db="EMBL/GenBank/DDBJ databases">
        <title>Identification and characterization of horizontal gene transfer across gut microbiota members of farm animals based on homology search.</title>
        <authorList>
            <person name="Zeman M."/>
            <person name="Kubasova T."/>
            <person name="Jahodarova E."/>
            <person name="Nykrynova M."/>
            <person name="Rychlik I."/>
        </authorList>
    </citation>
    <scope>NUCLEOTIDE SEQUENCE [LARGE SCALE GENOMIC DNA]</scope>
    <source>
        <strain evidence="7">153_Feed</strain>
    </source>
</reference>
<keyword evidence="3" id="KW-0540">Nuclease</keyword>
<dbReference type="PANTHER" id="PTHR34139:SF1">
    <property type="entry name" value="RNASE MJ1380-RELATED"/>
    <property type="match status" value="1"/>
</dbReference>
<dbReference type="EMBL" id="JAUDEA010000017">
    <property type="protein sequence ID" value="MDM8271771.1"/>
    <property type="molecule type" value="Genomic_DNA"/>
</dbReference>
<sequence length="119" mass="14024">MRREREVPEEAKAFIIEELVRNAEMIWRRIEELHIDKDLYARSTDCQDLLTMPMLRICELVSEYRSVFEEIDPSYPWADVAKMRSKIAHPYGGFDFDFVWDAIEVDLPGLAAICKRAIE</sequence>
<dbReference type="Proteomes" id="UP001529256">
    <property type="component" value="Unassembled WGS sequence"/>
</dbReference>
<comment type="caution">
    <text evidence="6">The sequence shown here is derived from an EMBL/GenBank/DDBJ whole genome shotgun (WGS) entry which is preliminary data.</text>
</comment>
<dbReference type="InterPro" id="IPR051813">
    <property type="entry name" value="HepT_RNase_toxin"/>
</dbReference>
<evidence type="ECO:0000313" key="7">
    <source>
        <dbReference type="Proteomes" id="UP001529256"/>
    </source>
</evidence>
<evidence type="ECO:0000256" key="2">
    <source>
        <dbReference type="ARBA" id="ARBA00022649"/>
    </source>
</evidence>
<dbReference type="Pfam" id="PF01934">
    <property type="entry name" value="HepT-like"/>
    <property type="match status" value="1"/>
</dbReference>
<keyword evidence="4" id="KW-0547">Nucleotide-binding</keyword>
<evidence type="ECO:0000256" key="4">
    <source>
        <dbReference type="ARBA" id="ARBA00022741"/>
    </source>
</evidence>
<evidence type="ECO:0000256" key="1">
    <source>
        <dbReference type="ARBA" id="ARBA00022553"/>
    </source>
</evidence>
<accession>A0ABT7V594</accession>
<evidence type="ECO:0000256" key="3">
    <source>
        <dbReference type="ARBA" id="ARBA00022722"/>
    </source>
</evidence>
<keyword evidence="2" id="KW-1277">Toxin-antitoxin system</keyword>
<dbReference type="PANTHER" id="PTHR34139">
    <property type="entry name" value="UPF0331 PROTEIN MJ0127"/>
    <property type="match status" value="1"/>
</dbReference>
<protein>
    <submittedName>
        <fullName evidence="6">DUF86 domain-containing protein</fullName>
    </submittedName>
</protein>
<name>A0ABT7V594_9ACTN</name>
<evidence type="ECO:0000313" key="6">
    <source>
        <dbReference type="EMBL" id="MDM8271771.1"/>
    </source>
</evidence>
<gene>
    <name evidence="6" type="ORF">QUW25_08850</name>
</gene>
<evidence type="ECO:0000256" key="5">
    <source>
        <dbReference type="ARBA" id="ARBA00022801"/>
    </source>
</evidence>
<dbReference type="InterPro" id="IPR008201">
    <property type="entry name" value="HepT-like"/>
</dbReference>
<organism evidence="6 7">
    <name type="scientific">Thermophilibacter provencensis</name>
    <dbReference type="NCBI Taxonomy" id="1852386"/>
    <lineage>
        <taxon>Bacteria</taxon>
        <taxon>Bacillati</taxon>
        <taxon>Actinomycetota</taxon>
        <taxon>Coriobacteriia</taxon>
        <taxon>Coriobacteriales</taxon>
        <taxon>Atopobiaceae</taxon>
        <taxon>Thermophilibacter</taxon>
    </lineage>
</organism>
<proteinExistence type="predicted"/>
<reference evidence="6 7" key="1">
    <citation type="submission" date="2023-06" db="EMBL/GenBank/DDBJ databases">
        <title>Identification and characterization of horizontal gene transfer across gut microbiota members of farm animals based on homology search.</title>
        <authorList>
            <person name="Schwarzerova J."/>
            <person name="Nykrynova M."/>
            <person name="Jureckova K."/>
            <person name="Cejkova D."/>
            <person name="Rychlik I."/>
        </authorList>
    </citation>
    <scope>NUCLEOTIDE SEQUENCE [LARGE SCALE GENOMIC DNA]</scope>
    <source>
        <strain evidence="6 7">153_Feed</strain>
    </source>
</reference>
<reference evidence="6 7" key="3">
    <citation type="submission" date="2023-06" db="EMBL/GenBank/DDBJ databases">
        <authorList>
            <person name="Zeman M."/>
            <person name="Kubasova T."/>
            <person name="Jahodarova E."/>
            <person name="Nykrynova M."/>
            <person name="Rychlik I."/>
        </authorList>
    </citation>
    <scope>NUCLEOTIDE SEQUENCE [LARGE SCALE GENOMIC DNA]</scope>
    <source>
        <strain evidence="6 7">153_Feed</strain>
    </source>
</reference>